<dbReference type="Pfam" id="PF11306">
    <property type="entry name" value="DUF3108"/>
    <property type="match status" value="1"/>
</dbReference>
<proteinExistence type="predicted"/>
<feature type="compositionally biased region" description="Pro residues" evidence="1">
    <location>
        <begin position="54"/>
        <end position="69"/>
    </location>
</feature>
<dbReference type="AlphaFoldDB" id="A0A248LG06"/>
<reference evidence="3" key="1">
    <citation type="submission" date="2017-06" db="EMBL/GenBank/DDBJ databases">
        <title>Whole genome sequence of Laribacter hongkongensis LHGZ1.</title>
        <authorList>
            <person name="Chen D."/>
            <person name="Wu H."/>
            <person name="Chen J."/>
        </authorList>
    </citation>
    <scope>NUCLEOTIDE SEQUENCE [LARGE SCALE GENOMIC DNA]</scope>
    <source>
        <strain evidence="3">LHGZ1</strain>
    </source>
</reference>
<evidence type="ECO:0000313" key="2">
    <source>
        <dbReference type="EMBL" id="ASJ23326.1"/>
    </source>
</evidence>
<evidence type="ECO:0000313" key="3">
    <source>
        <dbReference type="Proteomes" id="UP000197424"/>
    </source>
</evidence>
<organism evidence="2 3">
    <name type="scientific">Laribacter hongkongensis</name>
    <dbReference type="NCBI Taxonomy" id="168471"/>
    <lineage>
        <taxon>Bacteria</taxon>
        <taxon>Pseudomonadati</taxon>
        <taxon>Pseudomonadota</taxon>
        <taxon>Betaproteobacteria</taxon>
        <taxon>Neisseriales</taxon>
        <taxon>Aquaspirillaceae</taxon>
        <taxon>Laribacter</taxon>
    </lineage>
</organism>
<dbReference type="RefSeq" id="WP_088860033.1">
    <property type="nucleotide sequence ID" value="NZ_CP022115.1"/>
</dbReference>
<sequence length="354" mass="38848">MSRRLRWGLALGLSLLVHVLLLALGNGWQWSPGLDESPLKPLTVELHAQALKPPASPPPPKAAPRPRPPAIVTQAADTPPVAEEPAPAGTAATPPAEEAPEQDTPAPETAAPLPDERPFAPDPEQEARQQAEAFSRQFPPAARLTYEVYYGALLAGLAEFDWQQDNGRYRLEVRLRPVFGKRLGYLSEGRITAGGLTPDRFEARKGGELREQAEFDYQAGILRYGRDLPLQETALQAGAQDIVSVAFQIALRGTAAFAEPVQVTTGKKVYRYPLEAVGESPVSVGDREINSVLVKSQARGDTLEFWLAPDYHNLPLRIRFRDDDKTIDQRLTKLVIGADTILEKPPKDPYQNGH</sequence>
<gene>
    <name evidence="2" type="ORF">LHGZ1_0495</name>
</gene>
<evidence type="ECO:0000256" key="1">
    <source>
        <dbReference type="SAM" id="MobiDB-lite"/>
    </source>
</evidence>
<dbReference type="EMBL" id="CP022115">
    <property type="protein sequence ID" value="ASJ23326.1"/>
    <property type="molecule type" value="Genomic_DNA"/>
</dbReference>
<dbReference type="OrthoDB" id="8526020at2"/>
<feature type="compositionally biased region" description="Basic and acidic residues" evidence="1">
    <location>
        <begin position="114"/>
        <end position="129"/>
    </location>
</feature>
<dbReference type="InterPro" id="IPR021457">
    <property type="entry name" value="DUF3108"/>
</dbReference>
<feature type="region of interest" description="Disordered" evidence="1">
    <location>
        <begin position="50"/>
        <end position="132"/>
    </location>
</feature>
<protein>
    <submittedName>
        <fullName evidence="2">DUF3108 domain containing protein</fullName>
    </submittedName>
</protein>
<feature type="compositionally biased region" description="Low complexity" evidence="1">
    <location>
        <begin position="75"/>
        <end position="112"/>
    </location>
</feature>
<name>A0A248LG06_9NEIS</name>
<accession>A0A248LG06</accession>
<dbReference type="Proteomes" id="UP000197424">
    <property type="component" value="Chromosome"/>
</dbReference>